<evidence type="ECO:0000313" key="1">
    <source>
        <dbReference type="EMBL" id="ALN59380.1"/>
    </source>
</evidence>
<dbReference type="AlphaFoldDB" id="A0A0S2DLL6"/>
<dbReference type="KEGG" id="lez:GLE_4038"/>
<reference evidence="1 2" key="1">
    <citation type="submission" date="2015-11" db="EMBL/GenBank/DDBJ databases">
        <title>Genome sequences of Lysobacter enzymogenes strain C3 and Lysobacter antibioticus ATCC 29479.</title>
        <authorList>
            <person name="Kobayashi D.Y."/>
        </authorList>
    </citation>
    <scope>NUCLEOTIDE SEQUENCE [LARGE SCALE GENOMIC DNA]</scope>
    <source>
        <strain evidence="1 2">C3</strain>
    </source>
</reference>
<dbReference type="PATRIC" id="fig|69.6.peg.3980"/>
<sequence>MDTSRYNMSYVELEGDFVQKLEESMVNLGACNATTLILSEKSPPKPIK</sequence>
<dbReference type="Proteomes" id="UP000061569">
    <property type="component" value="Chromosome"/>
</dbReference>
<organism evidence="1 2">
    <name type="scientific">Lysobacter enzymogenes</name>
    <dbReference type="NCBI Taxonomy" id="69"/>
    <lineage>
        <taxon>Bacteria</taxon>
        <taxon>Pseudomonadati</taxon>
        <taxon>Pseudomonadota</taxon>
        <taxon>Gammaproteobacteria</taxon>
        <taxon>Lysobacterales</taxon>
        <taxon>Lysobacteraceae</taxon>
        <taxon>Lysobacter</taxon>
    </lineage>
</organism>
<accession>A0A0S2DLL6</accession>
<proteinExistence type="predicted"/>
<dbReference type="EMBL" id="CP013140">
    <property type="protein sequence ID" value="ALN59380.1"/>
    <property type="molecule type" value="Genomic_DNA"/>
</dbReference>
<name>A0A0S2DLL6_LYSEN</name>
<evidence type="ECO:0000313" key="2">
    <source>
        <dbReference type="Proteomes" id="UP000061569"/>
    </source>
</evidence>
<protein>
    <submittedName>
        <fullName evidence="1">Uncharacterized protein</fullName>
    </submittedName>
</protein>
<gene>
    <name evidence="1" type="ORF">GLE_4038</name>
</gene>